<evidence type="ECO:0000313" key="2">
    <source>
        <dbReference type="EMBL" id="MFC3671821.1"/>
    </source>
</evidence>
<dbReference type="Proteomes" id="UP001595683">
    <property type="component" value="Unassembled WGS sequence"/>
</dbReference>
<keyword evidence="3" id="KW-1185">Reference proteome</keyword>
<evidence type="ECO:0000256" key="1">
    <source>
        <dbReference type="SAM" id="SignalP"/>
    </source>
</evidence>
<dbReference type="EMBL" id="JBHRYE010000014">
    <property type="protein sequence ID" value="MFC3671821.1"/>
    <property type="molecule type" value="Genomic_DNA"/>
</dbReference>
<keyword evidence="1" id="KW-0732">Signal</keyword>
<evidence type="ECO:0000313" key="3">
    <source>
        <dbReference type="Proteomes" id="UP001595683"/>
    </source>
</evidence>
<protein>
    <submittedName>
        <fullName evidence="2">Copper chaperone PCu(A)C</fullName>
    </submittedName>
</protein>
<dbReference type="RefSeq" id="WP_191326287.1">
    <property type="nucleotide sequence ID" value="NZ_BMZP01000038.1"/>
</dbReference>
<dbReference type="PANTHER" id="PTHR36302">
    <property type="entry name" value="BLR7088 PROTEIN"/>
    <property type="match status" value="1"/>
</dbReference>
<dbReference type="SUPFAM" id="SSF110087">
    <property type="entry name" value="DR1885-like metal-binding protein"/>
    <property type="match status" value="1"/>
</dbReference>
<comment type="caution">
    <text evidence="2">The sequence shown here is derived from an EMBL/GenBank/DDBJ whole genome shotgun (WGS) entry which is preliminary data.</text>
</comment>
<dbReference type="Gene3D" id="2.60.40.1890">
    <property type="entry name" value="PCu(A)C copper chaperone"/>
    <property type="match status" value="1"/>
</dbReference>
<dbReference type="PANTHER" id="PTHR36302:SF1">
    <property type="entry name" value="COPPER CHAPERONE PCU(A)C"/>
    <property type="match status" value="1"/>
</dbReference>
<sequence length="167" mass="17365">MSSTRFAALYAACLTPLCAIVFASDAIAHSYQVSGLAIGHPWSRETAPGQSVGGGFLTVTNRGKTDDRLIAVTSPVAAQVQLHTMTMDGGVMRMREVTGGLAVPAGGTLELKPGGYHIMFIGLKKSLKAGERVPATLTFQRAGTVQVAFAVQPATSTGPMEMPHAGH</sequence>
<reference evidence="3" key="1">
    <citation type="journal article" date="2019" name="Int. J. Syst. Evol. Microbiol.">
        <title>The Global Catalogue of Microorganisms (GCM) 10K type strain sequencing project: providing services to taxonomists for standard genome sequencing and annotation.</title>
        <authorList>
            <consortium name="The Broad Institute Genomics Platform"/>
            <consortium name="The Broad Institute Genome Sequencing Center for Infectious Disease"/>
            <person name="Wu L."/>
            <person name="Ma J."/>
        </authorList>
    </citation>
    <scope>NUCLEOTIDE SEQUENCE [LARGE SCALE GENOMIC DNA]</scope>
    <source>
        <strain evidence="3">KCTC 42224</strain>
    </source>
</reference>
<feature type="chain" id="PRO_5045888034" evidence="1">
    <location>
        <begin position="24"/>
        <end position="167"/>
    </location>
</feature>
<organism evidence="2 3">
    <name type="scientific">Novosphingobium pokkalii</name>
    <dbReference type="NCBI Taxonomy" id="1770194"/>
    <lineage>
        <taxon>Bacteria</taxon>
        <taxon>Pseudomonadati</taxon>
        <taxon>Pseudomonadota</taxon>
        <taxon>Alphaproteobacteria</taxon>
        <taxon>Sphingomonadales</taxon>
        <taxon>Sphingomonadaceae</taxon>
        <taxon>Novosphingobium</taxon>
    </lineage>
</organism>
<name>A0ABV7V566_9SPHN</name>
<dbReference type="InterPro" id="IPR007410">
    <property type="entry name" value="LpqE-like"/>
</dbReference>
<proteinExistence type="predicted"/>
<dbReference type="Pfam" id="PF04314">
    <property type="entry name" value="PCuAC"/>
    <property type="match status" value="1"/>
</dbReference>
<dbReference type="InterPro" id="IPR036182">
    <property type="entry name" value="PCuAC_sf"/>
</dbReference>
<accession>A0ABV7V566</accession>
<feature type="signal peptide" evidence="1">
    <location>
        <begin position="1"/>
        <end position="23"/>
    </location>
</feature>
<gene>
    <name evidence="2" type="ORF">ACFOOT_10335</name>
</gene>
<dbReference type="InterPro" id="IPR058248">
    <property type="entry name" value="Lxx211020-like"/>
</dbReference>